<proteinExistence type="predicted"/>
<dbReference type="EMBL" id="JAAPAO010000583">
    <property type="protein sequence ID" value="KAF4656690.1"/>
    <property type="molecule type" value="Genomic_DNA"/>
</dbReference>
<organism evidence="1 2">
    <name type="scientific">Perkinsus chesapeaki</name>
    <name type="common">Clam parasite</name>
    <name type="synonym">Perkinsus andrewsi</name>
    <dbReference type="NCBI Taxonomy" id="330153"/>
    <lineage>
        <taxon>Eukaryota</taxon>
        <taxon>Sar</taxon>
        <taxon>Alveolata</taxon>
        <taxon>Perkinsozoa</taxon>
        <taxon>Perkinsea</taxon>
        <taxon>Perkinsida</taxon>
        <taxon>Perkinsidae</taxon>
        <taxon>Perkinsus</taxon>
    </lineage>
</organism>
<gene>
    <name evidence="1" type="ORF">FOL47_008814</name>
</gene>
<protein>
    <submittedName>
        <fullName evidence="1">Uncharacterized protein</fullName>
    </submittedName>
</protein>
<accession>A0A7J6LCH8</accession>
<dbReference type="Proteomes" id="UP000591131">
    <property type="component" value="Unassembled WGS sequence"/>
</dbReference>
<comment type="caution">
    <text evidence="1">The sequence shown here is derived from an EMBL/GenBank/DDBJ whole genome shotgun (WGS) entry which is preliminary data.</text>
</comment>
<dbReference type="AlphaFoldDB" id="A0A7J6LCH8"/>
<sequence>MPQYTYSDNLRAPSRGAYSGRWMANGKRAPQLEETDACTRVGDWKHRTPTRQPIRKWQDVFVDYCSIFENLEVSRRKYRQAPVMVKYFEPCLTPSVTSVIYLTSDDFAGDGSFREFRPGCGPTLSSPIHSCGDNHQVIIGKNHISEGSLRKIARPFMQPGVQVEVMALFLKGNDEVMSGLFEEYKPVEEINLITSVLSLLILNGGSRLNEDGMKSAGKVVSIVPGLVDSNRWDYQLSEEDIAGIERLVTIVDCKESRFVEFDRYVDIVVYNL</sequence>
<reference evidence="1 2" key="1">
    <citation type="submission" date="2020-04" db="EMBL/GenBank/DDBJ databases">
        <title>Perkinsus chesapeaki whole genome sequence.</title>
        <authorList>
            <person name="Bogema D.R."/>
        </authorList>
    </citation>
    <scope>NUCLEOTIDE SEQUENCE [LARGE SCALE GENOMIC DNA]</scope>
    <source>
        <strain evidence="1">ATCC PRA-425</strain>
    </source>
</reference>
<evidence type="ECO:0000313" key="2">
    <source>
        <dbReference type="Proteomes" id="UP000591131"/>
    </source>
</evidence>
<evidence type="ECO:0000313" key="1">
    <source>
        <dbReference type="EMBL" id="KAF4656690.1"/>
    </source>
</evidence>
<name>A0A7J6LCH8_PERCH</name>
<keyword evidence="2" id="KW-1185">Reference proteome</keyword>